<feature type="transmembrane region" description="Helical" evidence="1">
    <location>
        <begin position="137"/>
        <end position="166"/>
    </location>
</feature>
<proteinExistence type="predicted"/>
<evidence type="ECO:0000313" key="2">
    <source>
        <dbReference type="EMBL" id="GAA2871561.1"/>
    </source>
</evidence>
<keyword evidence="3" id="KW-1185">Reference proteome</keyword>
<accession>A0ABN3VY79</accession>
<gene>
    <name evidence="2" type="ORF">GCM10010517_31860</name>
</gene>
<feature type="transmembrane region" description="Helical" evidence="1">
    <location>
        <begin position="45"/>
        <end position="69"/>
    </location>
</feature>
<comment type="caution">
    <text evidence="2">The sequence shown here is derived from an EMBL/GenBank/DDBJ whole genome shotgun (WGS) entry which is preliminary data.</text>
</comment>
<organism evidence="2 3">
    <name type="scientific">Streptosporangium fragile</name>
    <dbReference type="NCBI Taxonomy" id="46186"/>
    <lineage>
        <taxon>Bacteria</taxon>
        <taxon>Bacillati</taxon>
        <taxon>Actinomycetota</taxon>
        <taxon>Actinomycetes</taxon>
        <taxon>Streptosporangiales</taxon>
        <taxon>Streptosporangiaceae</taxon>
        <taxon>Streptosporangium</taxon>
    </lineage>
</organism>
<feature type="transmembrane region" description="Helical" evidence="1">
    <location>
        <begin position="203"/>
        <end position="220"/>
    </location>
</feature>
<evidence type="ECO:0000256" key="1">
    <source>
        <dbReference type="SAM" id="Phobius"/>
    </source>
</evidence>
<name>A0ABN3VY79_9ACTN</name>
<dbReference type="EMBL" id="BAAAVI010000020">
    <property type="protein sequence ID" value="GAA2871561.1"/>
    <property type="molecule type" value="Genomic_DNA"/>
</dbReference>
<evidence type="ECO:0008006" key="4">
    <source>
        <dbReference type="Google" id="ProtNLM"/>
    </source>
</evidence>
<keyword evidence="1" id="KW-0472">Membrane</keyword>
<dbReference type="Proteomes" id="UP001500831">
    <property type="component" value="Unassembled WGS sequence"/>
</dbReference>
<keyword evidence="1" id="KW-0812">Transmembrane</keyword>
<sequence>MRPFDLWSHEIRRAGPGALAAPPVLLLAITLMIVCNGFGAHEGSAAWMLLVLIEAGAPLVVGIAAASMIGSDRMLELQLTAPTSYRSTLLRRLAVTLGWTGVCTMAGSALVIATGWWDRLGDAPQGLSAQLTWLSPALWMAALGLFASAALRSGVAATTLLAFLWLAEQMFGAALQENPVTRLISLFATTQKITPEDWLPNRLTLLATALLLAAAAWYLLGDTERILGGEKE</sequence>
<evidence type="ECO:0000313" key="3">
    <source>
        <dbReference type="Proteomes" id="UP001500831"/>
    </source>
</evidence>
<feature type="transmembrane region" description="Helical" evidence="1">
    <location>
        <begin position="20"/>
        <end position="39"/>
    </location>
</feature>
<protein>
    <recommendedName>
        <fullName evidence="4">ABC transporter permease</fullName>
    </recommendedName>
</protein>
<reference evidence="2 3" key="1">
    <citation type="journal article" date="2019" name="Int. J. Syst. Evol. Microbiol.">
        <title>The Global Catalogue of Microorganisms (GCM) 10K type strain sequencing project: providing services to taxonomists for standard genome sequencing and annotation.</title>
        <authorList>
            <consortium name="The Broad Institute Genomics Platform"/>
            <consortium name="The Broad Institute Genome Sequencing Center for Infectious Disease"/>
            <person name="Wu L."/>
            <person name="Ma J."/>
        </authorList>
    </citation>
    <scope>NUCLEOTIDE SEQUENCE [LARGE SCALE GENOMIC DNA]</scope>
    <source>
        <strain evidence="2 3">JCM 6242</strain>
    </source>
</reference>
<keyword evidence="1" id="KW-1133">Transmembrane helix</keyword>
<feature type="transmembrane region" description="Helical" evidence="1">
    <location>
        <begin position="89"/>
        <end position="117"/>
    </location>
</feature>
<dbReference type="RefSeq" id="WP_344971971.1">
    <property type="nucleotide sequence ID" value="NZ_BAAAVI010000020.1"/>
</dbReference>